<dbReference type="SUPFAM" id="SSF56235">
    <property type="entry name" value="N-terminal nucleophile aminohydrolases (Ntn hydrolases)"/>
    <property type="match status" value="1"/>
</dbReference>
<reference evidence="10" key="1">
    <citation type="submission" date="2021-01" db="EMBL/GenBank/DDBJ databases">
        <authorList>
            <person name="Corre E."/>
            <person name="Pelletier E."/>
            <person name="Niang G."/>
            <person name="Scheremetjew M."/>
            <person name="Finn R."/>
            <person name="Kale V."/>
            <person name="Holt S."/>
            <person name="Cochrane G."/>
            <person name="Meng A."/>
            <person name="Brown T."/>
            <person name="Cohen L."/>
        </authorList>
    </citation>
    <scope>NUCLEOTIDE SEQUENCE</scope>
    <source>
        <strain evidence="10">SL-175</strain>
    </source>
</reference>
<keyword evidence="6" id="KW-0888">Threonine protease</keyword>
<organism evidence="10">
    <name type="scientific">Mantoniella antarctica</name>
    <dbReference type="NCBI Taxonomy" id="81844"/>
    <lineage>
        <taxon>Eukaryota</taxon>
        <taxon>Viridiplantae</taxon>
        <taxon>Chlorophyta</taxon>
        <taxon>Mamiellophyceae</taxon>
        <taxon>Mamiellales</taxon>
        <taxon>Mamiellaceae</taxon>
        <taxon>Mantoniella</taxon>
    </lineage>
</organism>
<dbReference type="GO" id="GO:0051603">
    <property type="term" value="P:proteolysis involved in protein catabolic process"/>
    <property type="evidence" value="ECO:0007669"/>
    <property type="project" value="InterPro"/>
</dbReference>
<dbReference type="GO" id="GO:0019774">
    <property type="term" value="C:proteasome core complex, beta-subunit complex"/>
    <property type="evidence" value="ECO:0007669"/>
    <property type="project" value="UniProtKB-ARBA"/>
</dbReference>
<dbReference type="InterPro" id="IPR000243">
    <property type="entry name" value="Pept_T1A_subB"/>
</dbReference>
<accession>A0A7S0SSE6</accession>
<evidence type="ECO:0000256" key="9">
    <source>
        <dbReference type="PIRSR" id="PIRSR600243-1"/>
    </source>
</evidence>
<dbReference type="InterPro" id="IPR001353">
    <property type="entry name" value="Proteasome_sua/b"/>
</dbReference>
<evidence type="ECO:0000313" key="10">
    <source>
        <dbReference type="EMBL" id="CAD8712936.1"/>
    </source>
</evidence>
<keyword evidence="8" id="KW-0647">Proteasome</keyword>
<sequence length="236" mass="25208">MDSMQDDKAPKTGTTIVACVYDGGVVLGADTRVSTGIYVSNRASDKMAVLADTSVMCRSGSAADTEAVAGIVRYHVEQIAIERDDSPDVKTVAKIANQINYQNKGANRGQGLGAYMIIGGWDKTHGSQVYSCTAGGNMIKTQWTTDGSGSTFIWGFMDDGFKENMTREECERFVTLAITLAMSTDSSSGGCVRLNTVTADGIHRTFVQANDLPPMYGELAVGRRHGYQSDSGGLML</sequence>
<keyword evidence="5" id="KW-0645">Protease</keyword>
<comment type="subcellular location">
    <subcellularLocation>
        <location evidence="2">Nucleus</location>
    </subcellularLocation>
</comment>
<dbReference type="PANTHER" id="PTHR32194:SF0">
    <property type="entry name" value="ATP-DEPENDENT PROTEASE SUBUNIT HSLV"/>
    <property type="match status" value="1"/>
</dbReference>
<dbReference type="EC" id="3.4.25.1" evidence="3"/>
<name>A0A7S0SSE6_9CHLO</name>
<keyword evidence="7" id="KW-0378">Hydrolase</keyword>
<gene>
    <name evidence="10" type="ORF">MANT1106_LOCUS15497</name>
</gene>
<dbReference type="InterPro" id="IPR029055">
    <property type="entry name" value="Ntn_hydrolases_N"/>
</dbReference>
<evidence type="ECO:0000256" key="8">
    <source>
        <dbReference type="ARBA" id="ARBA00022942"/>
    </source>
</evidence>
<dbReference type="PANTHER" id="PTHR32194">
    <property type="entry name" value="METALLOPROTEASE TLDD"/>
    <property type="match status" value="1"/>
</dbReference>
<evidence type="ECO:0000256" key="5">
    <source>
        <dbReference type="ARBA" id="ARBA00022670"/>
    </source>
</evidence>
<evidence type="ECO:0000256" key="3">
    <source>
        <dbReference type="ARBA" id="ARBA00012039"/>
    </source>
</evidence>
<comment type="catalytic activity">
    <reaction evidence="1">
        <text>Cleavage of peptide bonds with very broad specificity.</text>
        <dbReference type="EC" id="3.4.25.1"/>
    </reaction>
</comment>
<evidence type="ECO:0000256" key="1">
    <source>
        <dbReference type="ARBA" id="ARBA00001198"/>
    </source>
</evidence>
<protein>
    <recommendedName>
        <fullName evidence="3">proteasome endopeptidase complex</fullName>
        <ecNumber evidence="3">3.4.25.1</ecNumber>
    </recommendedName>
</protein>
<evidence type="ECO:0000256" key="6">
    <source>
        <dbReference type="ARBA" id="ARBA00022698"/>
    </source>
</evidence>
<dbReference type="PRINTS" id="PR00141">
    <property type="entry name" value="PROTEASOME"/>
</dbReference>
<dbReference type="EMBL" id="HBFC01025590">
    <property type="protein sequence ID" value="CAD8712936.1"/>
    <property type="molecule type" value="Transcribed_RNA"/>
</dbReference>
<dbReference type="GO" id="GO:0005737">
    <property type="term" value="C:cytoplasm"/>
    <property type="evidence" value="ECO:0007669"/>
    <property type="project" value="TreeGrafter"/>
</dbReference>
<evidence type="ECO:0000256" key="4">
    <source>
        <dbReference type="ARBA" id="ARBA00022490"/>
    </source>
</evidence>
<dbReference type="InterPro" id="IPR023333">
    <property type="entry name" value="Proteasome_suB-type"/>
</dbReference>
<proteinExistence type="predicted"/>
<dbReference type="GO" id="GO:0005634">
    <property type="term" value="C:nucleus"/>
    <property type="evidence" value="ECO:0007669"/>
    <property type="project" value="UniProtKB-SubCell"/>
</dbReference>
<dbReference type="GO" id="GO:0004298">
    <property type="term" value="F:threonine-type endopeptidase activity"/>
    <property type="evidence" value="ECO:0007669"/>
    <property type="project" value="UniProtKB-KW"/>
</dbReference>
<keyword evidence="4" id="KW-0963">Cytoplasm</keyword>
<dbReference type="Pfam" id="PF00227">
    <property type="entry name" value="Proteasome"/>
    <property type="match status" value="1"/>
</dbReference>
<dbReference type="Gene3D" id="3.60.20.10">
    <property type="entry name" value="Glutamine Phosphoribosylpyrophosphate, subunit 1, domain 1"/>
    <property type="match status" value="1"/>
</dbReference>
<feature type="active site" description="Nucleophile" evidence="9">
    <location>
        <position position="14"/>
    </location>
</feature>
<evidence type="ECO:0000256" key="7">
    <source>
        <dbReference type="ARBA" id="ARBA00022801"/>
    </source>
</evidence>
<evidence type="ECO:0000256" key="2">
    <source>
        <dbReference type="ARBA" id="ARBA00004123"/>
    </source>
</evidence>
<dbReference type="AlphaFoldDB" id="A0A7S0SSE6"/>